<reference evidence="2 3" key="1">
    <citation type="journal article" date="2011" name="Nat. Commun.">
        <title>Effector diversification within compartments of the Leptosphaeria maculans genome affected by Repeat-Induced Point mutations.</title>
        <authorList>
            <person name="Rouxel T."/>
            <person name="Grandaubert J."/>
            <person name="Hane J.K."/>
            <person name="Hoede C."/>
            <person name="van de Wouw A.P."/>
            <person name="Couloux A."/>
            <person name="Dominguez V."/>
            <person name="Anthouard V."/>
            <person name="Bally P."/>
            <person name="Bourras S."/>
            <person name="Cozijnsen A.J."/>
            <person name="Ciuffetti L.M."/>
            <person name="Degrave A."/>
            <person name="Dilmaghani A."/>
            <person name="Duret L."/>
            <person name="Fudal I."/>
            <person name="Goodwin S.B."/>
            <person name="Gout L."/>
            <person name="Glaser N."/>
            <person name="Linglin J."/>
            <person name="Kema G.H.J."/>
            <person name="Lapalu N."/>
            <person name="Lawrence C.B."/>
            <person name="May K."/>
            <person name="Meyer M."/>
            <person name="Ollivier B."/>
            <person name="Poulain J."/>
            <person name="Schoch C.L."/>
            <person name="Simon A."/>
            <person name="Spatafora J.W."/>
            <person name="Stachowiak A."/>
            <person name="Turgeon B.G."/>
            <person name="Tyler B.M."/>
            <person name="Vincent D."/>
            <person name="Weissenbach J."/>
            <person name="Amselem J."/>
            <person name="Quesneville H."/>
            <person name="Oliver R.P."/>
            <person name="Wincker P."/>
            <person name="Balesdent M.-H."/>
            <person name="Howlett B.J."/>
        </authorList>
    </citation>
    <scope>NUCLEOTIDE SEQUENCE [LARGE SCALE GENOMIC DNA]</scope>
    <source>
        <strain evidence="3">JN3 / isolate v23.1.3 / race Av1-4-5-6-7-8</strain>
    </source>
</reference>
<dbReference type="AlphaFoldDB" id="M1ZJR4"/>
<evidence type="ECO:0008006" key="4">
    <source>
        <dbReference type="Google" id="ProtNLM"/>
    </source>
</evidence>
<feature type="region of interest" description="Disordered" evidence="1">
    <location>
        <begin position="417"/>
        <end position="494"/>
    </location>
</feature>
<gene>
    <name evidence="2" type="ORF">Lema_P125500.1</name>
</gene>
<dbReference type="STRING" id="985895.M1ZJR4"/>
<dbReference type="EMBL" id="FP929136">
    <property type="protein sequence ID" value="CCT61144.1"/>
    <property type="molecule type" value="Genomic_DNA"/>
</dbReference>
<feature type="compositionally biased region" description="Polar residues" evidence="1">
    <location>
        <begin position="742"/>
        <end position="751"/>
    </location>
</feature>
<proteinExistence type="predicted"/>
<keyword evidence="3" id="KW-1185">Reference proteome</keyword>
<protein>
    <recommendedName>
        <fullName evidence="4">Zinc finger PHD-type domain-containing protein</fullName>
    </recommendedName>
</protein>
<dbReference type="InterPro" id="IPR011011">
    <property type="entry name" value="Znf_FYVE_PHD"/>
</dbReference>
<evidence type="ECO:0000256" key="1">
    <source>
        <dbReference type="SAM" id="MobiDB-lite"/>
    </source>
</evidence>
<feature type="region of interest" description="Disordered" evidence="1">
    <location>
        <begin position="708"/>
        <end position="756"/>
    </location>
</feature>
<feature type="compositionally biased region" description="Polar residues" evidence="1">
    <location>
        <begin position="560"/>
        <end position="571"/>
    </location>
</feature>
<feature type="region of interest" description="Disordered" evidence="1">
    <location>
        <begin position="559"/>
        <end position="578"/>
    </location>
</feature>
<sequence length="1012" mass="111559">MAWCSFSRTREGKSTLKERAKSRPGHLIHEISFKNHVAKNCMKSELGLGKTHAYTVCSLLDPNINFFLEVVHLTRRVHTLVSSVAYAQAVDLPVFSDTLAAHCLPALVTCEMPSPPSAHVFHAAAMTKGTLDLRGRKQPASGDNTQTVYTIGEALTTTHRTFPLSGASNADALRKSLQEHLPAHHVTDEDGNVRPLGEISCHHLPTLQGKLWREVPREQIDGLTKQVWLLPRTSEDARSFTKMTVLLDSPAGRDRKQVSASPVETIANMLEDGHVFISSGERSVHCSNRTCHQQENENMQNMPLLTLEPYFHWGTLTTASDLILAHGKIVVFRRDGEKSKDPLWAAAMKQLGRREPLAYCTQCLEGLMAKLVKEWTLIDLATAPCQSAQLPFEPSFLDRMPSTLSWEHIHPAHRPSDATFFIPDRATSNPVTPQTVPLSPDKTQHSPQKSTTAKLSLQLDGASDSRQPKPRRSPPRLAKLTRTMPKQPPASFELWDDGKQVDCVAEGACDGQSKHTHRDDDALETRGVGVPTTDVAMPFTGPLNSLQGLKGTLVDPLLVTNPSSSSSQNHDQPVDTCDAESRLKKAVVSLKSKEKRLFGREVNTNIVDHLSKKPTSKTKTAKKAVIEQDLQSFLSPTVDLPPRQIVTTADPLTMDVKLPHDTYTVDATCGDDITQDSTVSGIAQVATQAGLKSDQKVRCTLKLTDKTNVSRQRKDSGVKKTTAPKIRPTKPLPKTKAAKKLQTSSKSTASTKRPVAAPAKPQAFFIPVFAKRTPVTHATVPASVDHDTYEAHLNAIPSPTNLICICKKPARTYNVEIAQCANQACSIRWFHRACLDKRCKLSIRFGTMVCMVCRGEKEIKEIAGAEGWNTGSLEEEVTKLVDINFGRTLADGLPGVGGVKNVIHAYGIGVPMVELQTVVAKKNERALGSLSMIGYAQSRPEQFVEAYENAEANRKAADEEWDYLRTVDTENDDEFDDDEEAEEEDYSTEESEDEDSLDPLKYWRGAEIVHAI</sequence>
<feature type="compositionally biased region" description="Acidic residues" evidence="1">
    <location>
        <begin position="969"/>
        <end position="997"/>
    </location>
</feature>
<evidence type="ECO:0000313" key="3">
    <source>
        <dbReference type="Proteomes" id="UP000002668"/>
    </source>
</evidence>
<feature type="region of interest" description="Disordered" evidence="1">
    <location>
        <begin position="966"/>
        <end position="1000"/>
    </location>
</feature>
<dbReference type="InterPro" id="IPR013083">
    <property type="entry name" value="Znf_RING/FYVE/PHD"/>
</dbReference>
<dbReference type="Proteomes" id="UP000002668">
    <property type="component" value="Genome"/>
</dbReference>
<organism evidence="2 3">
    <name type="scientific">Leptosphaeria maculans (strain JN3 / isolate v23.1.3 / race Av1-4-5-6-7-8)</name>
    <name type="common">Blackleg fungus</name>
    <name type="synonym">Phoma lingam</name>
    <dbReference type="NCBI Taxonomy" id="985895"/>
    <lineage>
        <taxon>Eukaryota</taxon>
        <taxon>Fungi</taxon>
        <taxon>Dikarya</taxon>
        <taxon>Ascomycota</taxon>
        <taxon>Pezizomycotina</taxon>
        <taxon>Dothideomycetes</taxon>
        <taxon>Pleosporomycetidae</taxon>
        <taxon>Pleosporales</taxon>
        <taxon>Pleosporineae</taxon>
        <taxon>Leptosphaeriaceae</taxon>
        <taxon>Plenodomus</taxon>
        <taxon>Plenodomus lingam/Leptosphaeria maculans species complex</taxon>
    </lineage>
</organism>
<dbReference type="VEuPathDB" id="FungiDB:Lema_P125500.1"/>
<feature type="compositionally biased region" description="Polar residues" evidence="1">
    <location>
        <begin position="445"/>
        <end position="455"/>
    </location>
</feature>
<accession>M1ZJR4</accession>
<dbReference type="SUPFAM" id="SSF57903">
    <property type="entry name" value="FYVE/PHD zinc finger"/>
    <property type="match status" value="1"/>
</dbReference>
<dbReference type="OrthoDB" id="5411773at2759"/>
<evidence type="ECO:0000313" key="2">
    <source>
        <dbReference type="EMBL" id="CCT61144.1"/>
    </source>
</evidence>
<dbReference type="InParanoid" id="M1ZJR4"/>
<dbReference type="CDD" id="cd15489">
    <property type="entry name" value="PHD_SF"/>
    <property type="match status" value="1"/>
</dbReference>
<feature type="compositionally biased region" description="Polar residues" evidence="1">
    <location>
        <begin position="426"/>
        <end position="437"/>
    </location>
</feature>
<dbReference type="Gene3D" id="3.30.40.10">
    <property type="entry name" value="Zinc/RING finger domain, C3HC4 (zinc finger)"/>
    <property type="match status" value="1"/>
</dbReference>
<name>M1ZJR4_LEPMJ</name>